<comment type="caution">
    <text evidence="1">The sequence shown here is derived from an EMBL/GenBank/DDBJ whole genome shotgun (WGS) entry which is preliminary data.</text>
</comment>
<organism evidence="1 2">
    <name type="scientific">Albula glossodonta</name>
    <name type="common">roundjaw bonefish</name>
    <dbReference type="NCBI Taxonomy" id="121402"/>
    <lineage>
        <taxon>Eukaryota</taxon>
        <taxon>Metazoa</taxon>
        <taxon>Chordata</taxon>
        <taxon>Craniata</taxon>
        <taxon>Vertebrata</taxon>
        <taxon>Euteleostomi</taxon>
        <taxon>Actinopterygii</taxon>
        <taxon>Neopterygii</taxon>
        <taxon>Teleostei</taxon>
        <taxon>Albuliformes</taxon>
        <taxon>Albulidae</taxon>
        <taxon>Albula</taxon>
    </lineage>
</organism>
<keyword evidence="2" id="KW-1185">Reference proteome</keyword>
<protein>
    <submittedName>
        <fullName evidence="1">Uncharacterized protein</fullName>
    </submittedName>
</protein>
<evidence type="ECO:0000313" key="2">
    <source>
        <dbReference type="Proteomes" id="UP000824540"/>
    </source>
</evidence>
<accession>A0A8T2NJK1</accession>
<dbReference type="AlphaFoldDB" id="A0A8T2NJK1"/>
<name>A0A8T2NJK1_9TELE</name>
<gene>
    <name evidence="1" type="ORF">JZ751_021532</name>
</gene>
<reference evidence="1" key="1">
    <citation type="thesis" date="2021" institute="BYU ScholarsArchive" country="Provo, UT, USA">
        <title>Applications of and Algorithms for Genome Assembly and Genomic Analyses with an Emphasis on Marine Teleosts.</title>
        <authorList>
            <person name="Pickett B.D."/>
        </authorList>
    </citation>
    <scope>NUCLEOTIDE SEQUENCE</scope>
    <source>
        <strain evidence="1">HI-2016</strain>
    </source>
</reference>
<dbReference type="EMBL" id="JAFBMS010000043">
    <property type="protein sequence ID" value="KAG9340419.1"/>
    <property type="molecule type" value="Genomic_DNA"/>
</dbReference>
<proteinExistence type="predicted"/>
<dbReference type="Proteomes" id="UP000824540">
    <property type="component" value="Unassembled WGS sequence"/>
</dbReference>
<evidence type="ECO:0000313" key="1">
    <source>
        <dbReference type="EMBL" id="KAG9340419.1"/>
    </source>
</evidence>
<sequence length="136" mass="14941">MSQGCVLSDPHLTCTELSRLSEDSLTVSSWECGHLQLALSLHDKKLLKSSCFLFQSICGALFLARMAWAFSFSSAAVGLRQSPLSTKGSSRGQSCSSATYTWRSMRRSEWVDCVDCDVELPLTRRFGEPFVTGCAS</sequence>